<protein>
    <submittedName>
        <fullName evidence="2">Class I SAM-dependent methyltransferase</fullName>
    </submittedName>
</protein>
<evidence type="ECO:0000313" key="2">
    <source>
        <dbReference type="EMBL" id="QPJ64541.1"/>
    </source>
</evidence>
<sequence length="224" mass="25199">MLNSLLLKLRQVFFPNSRQFWEGRYALGGHSGGGSYGLLAEFKAEILNGFVARHAIQSVVEFGCGDGAQLSLADYPKYTGLDVASTAVSLCSDRFANDPSKNFLLYDADSFDPASLRADLALSLDVIYHLVEDAVYEGYLDHLFATAERFVIVYSSNHDERGAWFERHIRHRPVTRDILARFPDWRLLEEIPNRYPWNGNSAEGSFANFYIFQKSGEASVTLDP</sequence>
<dbReference type="InterPro" id="IPR041698">
    <property type="entry name" value="Methyltransf_25"/>
</dbReference>
<dbReference type="SUPFAM" id="SSF53335">
    <property type="entry name" value="S-adenosyl-L-methionine-dependent methyltransferases"/>
    <property type="match status" value="1"/>
</dbReference>
<dbReference type="AlphaFoldDB" id="A0A7T0C0Y3"/>
<evidence type="ECO:0000259" key="1">
    <source>
        <dbReference type="Pfam" id="PF13649"/>
    </source>
</evidence>
<accession>A0A7T0C0Y3</accession>
<feature type="domain" description="Methyltransferase" evidence="1">
    <location>
        <begin position="59"/>
        <end position="143"/>
    </location>
</feature>
<name>A0A7T0C0Y3_9BACT</name>
<dbReference type="KEGG" id="nva:G3M78_03680"/>
<evidence type="ECO:0000313" key="3">
    <source>
        <dbReference type="Proteomes" id="UP000594464"/>
    </source>
</evidence>
<organism evidence="2 3">
    <name type="scientific">Candidatus Nitrohelix vancouverensis</name>
    <dbReference type="NCBI Taxonomy" id="2705534"/>
    <lineage>
        <taxon>Bacteria</taxon>
        <taxon>Pseudomonadati</taxon>
        <taxon>Nitrospinota/Tectimicrobiota group</taxon>
        <taxon>Nitrospinota</taxon>
        <taxon>Nitrospinia</taxon>
        <taxon>Nitrospinales</taxon>
        <taxon>Nitrospinaceae</taxon>
        <taxon>Candidatus Nitrohelix</taxon>
    </lineage>
</organism>
<dbReference type="Pfam" id="PF13649">
    <property type="entry name" value="Methyltransf_25"/>
    <property type="match status" value="1"/>
</dbReference>
<dbReference type="Gene3D" id="3.40.50.150">
    <property type="entry name" value="Vaccinia Virus protein VP39"/>
    <property type="match status" value="1"/>
</dbReference>
<dbReference type="InterPro" id="IPR029063">
    <property type="entry name" value="SAM-dependent_MTases_sf"/>
</dbReference>
<reference evidence="3" key="1">
    <citation type="submission" date="2020-02" db="EMBL/GenBank/DDBJ databases">
        <title>Genomic and physiological characterization of two novel Nitrospinaceae genera.</title>
        <authorList>
            <person name="Mueller A.J."/>
            <person name="Jung M.-Y."/>
            <person name="Strachan C.R."/>
            <person name="Herbold C.W."/>
            <person name="Kirkegaard R.H."/>
            <person name="Daims H."/>
        </authorList>
    </citation>
    <scope>NUCLEOTIDE SEQUENCE [LARGE SCALE GENOMIC DNA]</scope>
</reference>
<keyword evidence="2" id="KW-0489">Methyltransferase</keyword>
<dbReference type="GO" id="GO:0032259">
    <property type="term" value="P:methylation"/>
    <property type="evidence" value="ECO:0007669"/>
    <property type="project" value="UniProtKB-KW"/>
</dbReference>
<keyword evidence="2" id="KW-0808">Transferase</keyword>
<gene>
    <name evidence="2" type="ORF">G3M78_03680</name>
</gene>
<proteinExistence type="predicted"/>
<dbReference type="GO" id="GO:0008168">
    <property type="term" value="F:methyltransferase activity"/>
    <property type="evidence" value="ECO:0007669"/>
    <property type="project" value="UniProtKB-KW"/>
</dbReference>
<dbReference type="Proteomes" id="UP000594464">
    <property type="component" value="Chromosome"/>
</dbReference>
<dbReference type="EMBL" id="CP048620">
    <property type="protein sequence ID" value="QPJ64541.1"/>
    <property type="molecule type" value="Genomic_DNA"/>
</dbReference>